<dbReference type="OrthoDB" id="3253247at2"/>
<dbReference type="FunFam" id="3.40.50.2000:FF:000292">
    <property type="entry name" value="Glycosyltransferase GtfE"/>
    <property type="match status" value="1"/>
</dbReference>
<proteinExistence type="inferred from homology"/>
<feature type="domain" description="Glycosyltransferase family 28 N-terminal" evidence="6">
    <location>
        <begin position="3"/>
        <end position="132"/>
    </location>
</feature>
<evidence type="ECO:0000313" key="8">
    <source>
        <dbReference type="EMBL" id="KZB80195.1"/>
    </source>
</evidence>
<reference evidence="9 11" key="2">
    <citation type="submission" date="2016-11" db="EMBL/GenBank/DDBJ databases">
        <title>Genome sequencing of Amycolatopsis regifaucium.</title>
        <authorList>
            <person name="Mayilraj S."/>
            <person name="Kaur N."/>
        </authorList>
    </citation>
    <scope>NUCLEOTIDE SEQUENCE [LARGE SCALE GENOMIC DNA]</scope>
    <source>
        <strain evidence="9 11">GY080</strain>
    </source>
</reference>
<dbReference type="Pfam" id="PF06722">
    <property type="entry name" value="EryCIII-like_C"/>
    <property type="match status" value="1"/>
</dbReference>
<evidence type="ECO:0000259" key="6">
    <source>
        <dbReference type="Pfam" id="PF03033"/>
    </source>
</evidence>
<dbReference type="AlphaFoldDB" id="A0A154M6E7"/>
<keyword evidence="11" id="KW-1185">Reference proteome</keyword>
<dbReference type="Gene3D" id="3.40.50.2000">
    <property type="entry name" value="Glycogen Phosphorylase B"/>
    <property type="match status" value="2"/>
</dbReference>
<dbReference type="GO" id="GO:0008194">
    <property type="term" value="F:UDP-glycosyltransferase activity"/>
    <property type="evidence" value="ECO:0007669"/>
    <property type="project" value="InterPro"/>
</dbReference>
<dbReference type="GO" id="GO:0005975">
    <property type="term" value="P:carbohydrate metabolic process"/>
    <property type="evidence" value="ECO:0007669"/>
    <property type="project" value="InterPro"/>
</dbReference>
<dbReference type="RefSeq" id="WP_061981362.1">
    <property type="nucleotide sequence ID" value="NZ_FOPQ01000005.1"/>
</dbReference>
<dbReference type="Proteomes" id="UP000076321">
    <property type="component" value="Unassembled WGS sequence"/>
</dbReference>
<evidence type="ECO:0000313" key="11">
    <source>
        <dbReference type="Proteomes" id="UP000186883"/>
    </source>
</evidence>
<dbReference type="PANTHER" id="PTHR48050">
    <property type="entry name" value="STEROL 3-BETA-GLUCOSYLTRANSFERASE"/>
    <property type="match status" value="1"/>
</dbReference>
<organism evidence="8 10">
    <name type="scientific">Amycolatopsis regifaucium</name>
    <dbReference type="NCBI Taxonomy" id="546365"/>
    <lineage>
        <taxon>Bacteria</taxon>
        <taxon>Bacillati</taxon>
        <taxon>Actinomycetota</taxon>
        <taxon>Actinomycetes</taxon>
        <taxon>Pseudonocardiales</taxon>
        <taxon>Pseudonocardiaceae</taxon>
        <taxon>Amycolatopsis</taxon>
    </lineage>
</organism>
<evidence type="ECO:0000259" key="7">
    <source>
        <dbReference type="Pfam" id="PF06722"/>
    </source>
</evidence>
<dbReference type="InterPro" id="IPR002213">
    <property type="entry name" value="UDP_glucos_trans"/>
</dbReference>
<comment type="similarity">
    <text evidence="2">Belongs to the glycosyltransferase 28 family.</text>
</comment>
<dbReference type="Pfam" id="PF03033">
    <property type="entry name" value="Glyco_transf_28"/>
    <property type="match status" value="1"/>
</dbReference>
<keyword evidence="5" id="KW-0045">Antibiotic biosynthesis</keyword>
<evidence type="ECO:0000313" key="10">
    <source>
        <dbReference type="Proteomes" id="UP000076321"/>
    </source>
</evidence>
<dbReference type="GO" id="GO:0016758">
    <property type="term" value="F:hexosyltransferase activity"/>
    <property type="evidence" value="ECO:0007669"/>
    <property type="project" value="InterPro"/>
</dbReference>
<dbReference type="FunFam" id="3.40.50.2000:FF:000009">
    <property type="entry name" value="Sterol 3-beta-glucosyltransferase UGT80A2"/>
    <property type="match status" value="1"/>
</dbReference>
<accession>A0A154M6E7</accession>
<evidence type="ECO:0000256" key="5">
    <source>
        <dbReference type="ARBA" id="ARBA00023194"/>
    </source>
</evidence>
<feature type="domain" description="Erythromycin biosynthesis protein CIII-like C-terminal" evidence="7">
    <location>
        <begin position="292"/>
        <end position="384"/>
    </location>
</feature>
<evidence type="ECO:0000256" key="4">
    <source>
        <dbReference type="ARBA" id="ARBA00022679"/>
    </source>
</evidence>
<reference evidence="8 10" key="1">
    <citation type="submission" date="2015-12" db="EMBL/GenBank/DDBJ databases">
        <title>Amycolatopsis regifaucium genome sequencing and assembly.</title>
        <authorList>
            <person name="Mayilraj S."/>
        </authorList>
    </citation>
    <scope>NUCLEOTIDE SEQUENCE [LARGE SCALE GENOMIC DNA]</scope>
    <source>
        <strain evidence="8 10">GY080</strain>
    </source>
</reference>
<comment type="caution">
    <text evidence="8">The sequence shown here is derived from an EMBL/GenBank/DDBJ whole genome shotgun (WGS) entry which is preliminary data.</text>
</comment>
<dbReference type="InterPro" id="IPR004276">
    <property type="entry name" value="GlycoTrans_28_N"/>
</dbReference>
<comment type="pathway">
    <text evidence="1">Antibiotic biosynthesis; vancomycin biosynthesis.</text>
</comment>
<evidence type="ECO:0000313" key="9">
    <source>
        <dbReference type="EMBL" id="OKA09433.1"/>
    </source>
</evidence>
<dbReference type="GO" id="GO:0033072">
    <property type="term" value="P:vancomycin biosynthetic process"/>
    <property type="evidence" value="ECO:0007669"/>
    <property type="project" value="UniProtKB-UniPathway"/>
</dbReference>
<dbReference type="Proteomes" id="UP000186883">
    <property type="component" value="Unassembled WGS sequence"/>
</dbReference>
<evidence type="ECO:0000256" key="3">
    <source>
        <dbReference type="ARBA" id="ARBA00022676"/>
    </source>
</evidence>
<dbReference type="UniPathway" id="UPA00162"/>
<dbReference type="InterPro" id="IPR050426">
    <property type="entry name" value="Glycosyltransferase_28"/>
</dbReference>
<dbReference type="PANTHER" id="PTHR48050:SF13">
    <property type="entry name" value="STEROL 3-BETA-GLUCOSYLTRANSFERASE UGT80A2"/>
    <property type="match status" value="1"/>
</dbReference>
<keyword evidence="4 8" id="KW-0808">Transferase</keyword>
<gene>
    <name evidence="9" type="ORF">ATP06_0208155</name>
    <name evidence="8" type="ORF">AVL48_14395</name>
</gene>
<dbReference type="InterPro" id="IPR010610">
    <property type="entry name" value="EryCIII-like_C"/>
</dbReference>
<evidence type="ECO:0000256" key="2">
    <source>
        <dbReference type="ARBA" id="ARBA00006962"/>
    </source>
</evidence>
<evidence type="ECO:0000256" key="1">
    <source>
        <dbReference type="ARBA" id="ARBA00004660"/>
    </source>
</evidence>
<sequence length="410" mass="43249">MRVLLSTCGSRGDVEPLVALAVRLRELGAEARMCASPSSADRLAEAGVPHVPVGLAHEGMLLQEGMPPPSAEEERKFAAMAIDMQFDQVPPGAEGCDVVVATGELAHATGVRSVAEKLGIPYFYAAYSPNYLPSSSYPPPEDERTTPGVTDNGVLWAERAQRFGERYGEALNNRRVAIGLAPVEDVFRYGYGERPWLAADAVLAPVDPALDAVQTGAWILPDERPLPADLEEFLVAGPPPVYVGFGSASGPGLADATKTAIEAIRAKGRRVILSRGWADLDLPDDGADCFAVGEVNIQALFGRVAAALHKGSAGTEHLATRAGIPQLVLPRHTDQPYYASRVTALGIGVALEERPVPTFDTFSAALAKALAPETRARAAAVADQVRTDGRTMAAELLFEAAGQGKLTVPA</sequence>
<protein>
    <submittedName>
        <fullName evidence="8">Glycosyl transferase</fullName>
    </submittedName>
</protein>
<dbReference type="EMBL" id="LQCI01000050">
    <property type="protein sequence ID" value="KZB80195.1"/>
    <property type="molecule type" value="Genomic_DNA"/>
</dbReference>
<dbReference type="CDD" id="cd03784">
    <property type="entry name" value="GT1_Gtf-like"/>
    <property type="match status" value="1"/>
</dbReference>
<dbReference type="SUPFAM" id="SSF53756">
    <property type="entry name" value="UDP-Glycosyltransferase/glycogen phosphorylase"/>
    <property type="match status" value="1"/>
</dbReference>
<name>A0A154M6E7_9PSEU</name>
<keyword evidence="3" id="KW-0328">Glycosyltransferase</keyword>
<dbReference type="EMBL" id="LOBU02000007">
    <property type="protein sequence ID" value="OKA09433.1"/>
    <property type="molecule type" value="Genomic_DNA"/>
</dbReference>